<feature type="compositionally biased region" description="Gly residues" evidence="2">
    <location>
        <begin position="35"/>
        <end position="53"/>
    </location>
</feature>
<keyword evidence="6" id="KW-1185">Reference proteome</keyword>
<dbReference type="Proteomes" id="UP001381693">
    <property type="component" value="Unassembled WGS sequence"/>
</dbReference>
<dbReference type="PROSITE" id="PS00615">
    <property type="entry name" value="C_TYPE_LECTIN_1"/>
    <property type="match status" value="1"/>
</dbReference>
<dbReference type="CDD" id="cd00037">
    <property type="entry name" value="CLECT"/>
    <property type="match status" value="1"/>
</dbReference>
<dbReference type="InterPro" id="IPR018378">
    <property type="entry name" value="C-type_lectin_CS"/>
</dbReference>
<dbReference type="InterPro" id="IPR001304">
    <property type="entry name" value="C-type_lectin-like"/>
</dbReference>
<accession>A0AAN8ZSG2</accession>
<dbReference type="AlphaFoldDB" id="A0AAN8ZSG2"/>
<evidence type="ECO:0000256" key="1">
    <source>
        <dbReference type="ARBA" id="ARBA00023157"/>
    </source>
</evidence>
<dbReference type="EMBL" id="JAXCGZ010023452">
    <property type="protein sequence ID" value="KAK7008558.1"/>
    <property type="molecule type" value="Genomic_DNA"/>
</dbReference>
<name>A0AAN8ZSG2_HALRR</name>
<organism evidence="5 6">
    <name type="scientific">Halocaridina rubra</name>
    <name type="common">Hawaiian red shrimp</name>
    <dbReference type="NCBI Taxonomy" id="373956"/>
    <lineage>
        <taxon>Eukaryota</taxon>
        <taxon>Metazoa</taxon>
        <taxon>Ecdysozoa</taxon>
        <taxon>Arthropoda</taxon>
        <taxon>Crustacea</taxon>
        <taxon>Multicrustacea</taxon>
        <taxon>Malacostraca</taxon>
        <taxon>Eumalacostraca</taxon>
        <taxon>Eucarida</taxon>
        <taxon>Decapoda</taxon>
        <taxon>Pleocyemata</taxon>
        <taxon>Caridea</taxon>
        <taxon>Atyoidea</taxon>
        <taxon>Atyidae</taxon>
        <taxon>Halocaridina</taxon>
    </lineage>
</organism>
<dbReference type="PROSITE" id="PS50041">
    <property type="entry name" value="C_TYPE_LECTIN_2"/>
    <property type="match status" value="1"/>
</dbReference>
<gene>
    <name evidence="5" type="primary">CTLGA1_6</name>
    <name evidence="5" type="ORF">SK128_024587</name>
</gene>
<dbReference type="SUPFAM" id="SSF56436">
    <property type="entry name" value="C-type lectin-like"/>
    <property type="match status" value="1"/>
</dbReference>
<evidence type="ECO:0000256" key="2">
    <source>
        <dbReference type="SAM" id="MobiDB-lite"/>
    </source>
</evidence>
<evidence type="ECO:0000259" key="4">
    <source>
        <dbReference type="PROSITE" id="PS50041"/>
    </source>
</evidence>
<keyword evidence="3" id="KW-0732">Signal</keyword>
<reference evidence="5 6" key="1">
    <citation type="submission" date="2023-11" db="EMBL/GenBank/DDBJ databases">
        <title>Halocaridina rubra genome assembly.</title>
        <authorList>
            <person name="Smith C."/>
        </authorList>
    </citation>
    <scope>NUCLEOTIDE SEQUENCE [LARGE SCALE GENOMIC DNA]</scope>
    <source>
        <strain evidence="5">EP-1</strain>
        <tissue evidence="5">Whole</tissue>
    </source>
</reference>
<dbReference type="Gene3D" id="3.10.100.10">
    <property type="entry name" value="Mannose-Binding Protein A, subunit A"/>
    <property type="match status" value="1"/>
</dbReference>
<feature type="compositionally biased region" description="Low complexity" evidence="2">
    <location>
        <begin position="22"/>
        <end position="34"/>
    </location>
</feature>
<dbReference type="PANTHER" id="PTHR21407">
    <property type="entry name" value="RE43931P-RELATED"/>
    <property type="match status" value="1"/>
</dbReference>
<dbReference type="PANTHER" id="PTHR21407:SF1">
    <property type="entry name" value="RE43931P"/>
    <property type="match status" value="1"/>
</dbReference>
<feature type="domain" description="C-type lectin" evidence="4">
    <location>
        <begin position="76"/>
        <end position="185"/>
    </location>
</feature>
<feature type="signal peptide" evidence="3">
    <location>
        <begin position="1"/>
        <end position="15"/>
    </location>
</feature>
<comment type="caution">
    <text evidence="5">The sequence shown here is derived from an EMBL/GenBank/DDBJ whole genome shotgun (WGS) entry which is preliminary data.</text>
</comment>
<dbReference type="InterPro" id="IPR016186">
    <property type="entry name" value="C-type_lectin-like/link_sf"/>
</dbReference>
<feature type="chain" id="PRO_5042825686" evidence="3">
    <location>
        <begin position="16"/>
        <end position="188"/>
    </location>
</feature>
<feature type="region of interest" description="Disordered" evidence="2">
    <location>
        <begin position="22"/>
        <end position="53"/>
    </location>
</feature>
<dbReference type="InterPro" id="IPR016187">
    <property type="entry name" value="CTDL_fold"/>
</dbReference>
<dbReference type="SMART" id="SM00034">
    <property type="entry name" value="CLECT"/>
    <property type="match status" value="1"/>
</dbReference>
<evidence type="ECO:0000313" key="6">
    <source>
        <dbReference type="Proteomes" id="UP001381693"/>
    </source>
</evidence>
<dbReference type="Pfam" id="PF00059">
    <property type="entry name" value="Lectin_C"/>
    <property type="match status" value="1"/>
</dbReference>
<keyword evidence="1" id="KW-1015">Disulfide bond</keyword>
<sequence>MKLFLLLGLVALASAQFFRGPQGFRSRPSPSRSGGSRGGGGRGGGGGGGVDGTNGGSEYHYSWRHDGGRKYVHSGAVGYCNSLGGGWGPVSIESSGESSFINGVISSNRQEYIWTGGVKAGSGWRWLNGGGFSGLNWSHTGLQQRPQPDNREGNENCLAILNNFYRDSVKWHDVACHHTKPIICERRA</sequence>
<proteinExistence type="predicted"/>
<evidence type="ECO:0000256" key="3">
    <source>
        <dbReference type="SAM" id="SignalP"/>
    </source>
</evidence>
<evidence type="ECO:0000313" key="5">
    <source>
        <dbReference type="EMBL" id="KAK7008558.1"/>
    </source>
</evidence>
<protein>
    <submittedName>
        <fullName evidence="5">Lectin C-type domain</fullName>
    </submittedName>
</protein>